<evidence type="ECO:0000313" key="2">
    <source>
        <dbReference type="Proteomes" id="UP000327493"/>
    </source>
</evidence>
<protein>
    <submittedName>
        <fullName evidence="1">Uncharacterized protein</fullName>
    </submittedName>
</protein>
<name>A0A5J5CDE7_9PERO</name>
<dbReference type="EMBL" id="VOFY01000040">
    <property type="protein sequence ID" value="KAA8579203.1"/>
    <property type="molecule type" value="Genomic_DNA"/>
</dbReference>
<reference evidence="1 2" key="1">
    <citation type="submission" date="2019-08" db="EMBL/GenBank/DDBJ databases">
        <title>A chromosome-level genome assembly, high-density linkage maps, and genome scans reveal the genomic architecture of hybrid incompatibilities underlying speciation via character displacement in darters (Percidae: Etheostominae).</title>
        <authorList>
            <person name="Moran R.L."/>
            <person name="Catchen J.M."/>
            <person name="Fuller R.C."/>
        </authorList>
    </citation>
    <scope>NUCLEOTIDE SEQUENCE [LARGE SCALE GENOMIC DNA]</scope>
    <source>
        <strain evidence="1">EspeVRDwgs_2016</strain>
        <tissue evidence="1">Muscle</tissue>
    </source>
</reference>
<proteinExistence type="predicted"/>
<comment type="caution">
    <text evidence="1">The sequence shown here is derived from an EMBL/GenBank/DDBJ whole genome shotgun (WGS) entry which is preliminary data.</text>
</comment>
<feature type="non-terminal residue" evidence="1">
    <location>
        <position position="70"/>
    </location>
</feature>
<organism evidence="1 2">
    <name type="scientific">Etheostoma spectabile</name>
    <name type="common">orangethroat darter</name>
    <dbReference type="NCBI Taxonomy" id="54343"/>
    <lineage>
        <taxon>Eukaryota</taxon>
        <taxon>Metazoa</taxon>
        <taxon>Chordata</taxon>
        <taxon>Craniata</taxon>
        <taxon>Vertebrata</taxon>
        <taxon>Euteleostomi</taxon>
        <taxon>Actinopterygii</taxon>
        <taxon>Neopterygii</taxon>
        <taxon>Teleostei</taxon>
        <taxon>Neoteleostei</taxon>
        <taxon>Acanthomorphata</taxon>
        <taxon>Eupercaria</taxon>
        <taxon>Perciformes</taxon>
        <taxon>Percoidei</taxon>
        <taxon>Percidae</taxon>
        <taxon>Etheostomatinae</taxon>
        <taxon>Etheostoma</taxon>
    </lineage>
</organism>
<dbReference type="AlphaFoldDB" id="A0A5J5CDE7"/>
<gene>
    <name evidence="1" type="ORF">FQN60_000025</name>
</gene>
<accession>A0A5J5CDE7</accession>
<evidence type="ECO:0000313" key="1">
    <source>
        <dbReference type="EMBL" id="KAA8579203.1"/>
    </source>
</evidence>
<dbReference type="Proteomes" id="UP000327493">
    <property type="component" value="Unassembled WGS sequence"/>
</dbReference>
<keyword evidence="2" id="KW-1185">Reference proteome</keyword>
<sequence>MKRRTAASTNKPDNFFFKNTHTLSTWRLKAWWQIVSFKAREGEEERRSWKWREMFRFFSHQSVCDLASHR</sequence>